<protein>
    <submittedName>
        <fullName evidence="1">Uncharacterized protein LOC112847853</fullName>
    </submittedName>
</protein>
<dbReference type="EMBL" id="CACRXK020019957">
    <property type="protein sequence ID" value="CAB4034245.1"/>
    <property type="molecule type" value="Genomic_DNA"/>
</dbReference>
<evidence type="ECO:0000313" key="1">
    <source>
        <dbReference type="EMBL" id="CAB4034245.1"/>
    </source>
</evidence>
<dbReference type="Gene3D" id="3.30.420.10">
    <property type="entry name" value="Ribonuclease H-like superfamily/Ribonuclease H"/>
    <property type="match status" value="1"/>
</dbReference>
<dbReference type="PANTHER" id="PTHR47331">
    <property type="entry name" value="PHD-TYPE DOMAIN-CONTAINING PROTEIN"/>
    <property type="match status" value="1"/>
</dbReference>
<evidence type="ECO:0000313" key="2">
    <source>
        <dbReference type="Proteomes" id="UP001152795"/>
    </source>
</evidence>
<sequence>MVYVQRLLRNCKVPVSERTFGSPLVEELEKAKKTLIRQEQIKTFTSEFRELKRGRPVHKQSKLVSLTPFLDEDDIIRVGGRIGMAAIPFVTRHPIVLDSSGDLTKLIVMDTHNKLGHAGVDNVRNELRQQFWILRCKATVKKNLHSCWLCKLRRTVPRPPRMADLPRDRLQIANELSQRGIKWVFNPPASPHMGGAWERLVRSCKTSFKAVLKKQVLTDEVLATTMAEVESLVNSRPLTEVSSDVDAMEAITPNHFLLGRPSINLSPGVFVDKEISIYRGSDKIVRSVDVKTKFGVFRRPATKIATLEE</sequence>
<proteinExistence type="predicted"/>
<gene>
    <name evidence="1" type="ORF">PACLA_8A030261</name>
</gene>
<reference evidence="1" key="1">
    <citation type="submission" date="2020-04" db="EMBL/GenBank/DDBJ databases">
        <authorList>
            <person name="Alioto T."/>
            <person name="Alioto T."/>
            <person name="Gomez Garrido J."/>
        </authorList>
    </citation>
    <scope>NUCLEOTIDE SEQUENCE</scope>
    <source>
        <strain evidence="1">A484AB</strain>
    </source>
</reference>
<comment type="caution">
    <text evidence="1">The sequence shown here is derived from an EMBL/GenBank/DDBJ whole genome shotgun (WGS) entry which is preliminary data.</text>
</comment>
<dbReference type="AlphaFoldDB" id="A0A6S7JNS9"/>
<accession>A0A6S7JNS9</accession>
<dbReference type="PANTHER" id="PTHR47331:SF1">
    <property type="entry name" value="GAG-LIKE PROTEIN"/>
    <property type="match status" value="1"/>
</dbReference>
<organism evidence="1 2">
    <name type="scientific">Paramuricea clavata</name>
    <name type="common">Red gorgonian</name>
    <name type="synonym">Violescent sea-whip</name>
    <dbReference type="NCBI Taxonomy" id="317549"/>
    <lineage>
        <taxon>Eukaryota</taxon>
        <taxon>Metazoa</taxon>
        <taxon>Cnidaria</taxon>
        <taxon>Anthozoa</taxon>
        <taxon>Octocorallia</taxon>
        <taxon>Malacalcyonacea</taxon>
        <taxon>Plexauridae</taxon>
        <taxon>Paramuricea</taxon>
    </lineage>
</organism>
<dbReference type="Gene3D" id="1.10.340.70">
    <property type="match status" value="1"/>
</dbReference>
<dbReference type="OrthoDB" id="10055784at2759"/>
<keyword evidence="2" id="KW-1185">Reference proteome</keyword>
<dbReference type="InterPro" id="IPR041588">
    <property type="entry name" value="Integrase_H2C2"/>
</dbReference>
<dbReference type="GO" id="GO:0003676">
    <property type="term" value="F:nucleic acid binding"/>
    <property type="evidence" value="ECO:0007669"/>
    <property type="project" value="InterPro"/>
</dbReference>
<dbReference type="Pfam" id="PF17921">
    <property type="entry name" value="Integrase_H2C2"/>
    <property type="match status" value="1"/>
</dbReference>
<dbReference type="InterPro" id="IPR036397">
    <property type="entry name" value="RNaseH_sf"/>
</dbReference>
<name>A0A6S7JNS9_PARCT</name>
<dbReference type="Proteomes" id="UP001152795">
    <property type="component" value="Unassembled WGS sequence"/>
</dbReference>